<dbReference type="Proteomes" id="UP000035963">
    <property type="component" value="Unassembled WGS sequence"/>
</dbReference>
<evidence type="ECO:0000256" key="3">
    <source>
        <dbReference type="ARBA" id="ARBA00022729"/>
    </source>
</evidence>
<evidence type="ECO:0000256" key="1">
    <source>
        <dbReference type="ARBA" id="ARBA00010333"/>
    </source>
</evidence>
<name>A0A0J1FVS7_9BURK</name>
<dbReference type="OrthoDB" id="7240770at2"/>
<dbReference type="SMART" id="SM00062">
    <property type="entry name" value="PBPb"/>
    <property type="match status" value="1"/>
</dbReference>
<evidence type="ECO:0000313" key="7">
    <source>
        <dbReference type="Proteomes" id="UP000035963"/>
    </source>
</evidence>
<dbReference type="PANTHER" id="PTHR30085:SF2">
    <property type="entry name" value="GLUTAMATE_ASPARTATE IMPORT SOLUTE-BINDING PROTEIN"/>
    <property type="match status" value="1"/>
</dbReference>
<evidence type="ECO:0000256" key="4">
    <source>
        <dbReference type="SAM" id="SignalP"/>
    </source>
</evidence>
<evidence type="ECO:0000259" key="5">
    <source>
        <dbReference type="SMART" id="SM00062"/>
    </source>
</evidence>
<accession>A0A0J1FVS7</accession>
<reference evidence="6 7" key="1">
    <citation type="journal article" date="2015" name="Genome Announc.">
        <title>Draft Genome Sequence of Burkholderia sp. Strain PML1(12), an Ectomycorrhizosphere-Inhabiting Bacterium with Effective Mineral-Weathering Ability.</title>
        <authorList>
            <person name="Uroz S."/>
            <person name="Oger P."/>
        </authorList>
    </citation>
    <scope>NUCLEOTIDE SEQUENCE [LARGE SCALE GENOMIC DNA]</scope>
    <source>
        <strain evidence="7">PML1(12)</strain>
    </source>
</reference>
<dbReference type="PATRIC" id="fig|908627.4.peg.4950"/>
<evidence type="ECO:0000256" key="2">
    <source>
        <dbReference type="ARBA" id="ARBA00022448"/>
    </source>
</evidence>
<sequence>MKHIAARHWLVIAAVTGFGLTAPAVHAESPTLEKIRSSNTLTLGYRESSIPFSFLGADQKPVGFSLDLCAAIAEKLKADLKMPRLNVAYLAVSAANRIPLLQNGTIDIECGSTTNTAERQQQVGFSVATFAGAPTWLTTASSGITDEKGLQGKTVVMTQGSLNLGLAMKINSDLKLNMTILQSKEQAESLLLLRTGRASAWFEDNILEAGLVAGSPEPKTFRYLPNAGGQVYYYGLMIPRNDPEFKSLVDGALRAQMASGEFSKTYTKWFTQPIPPHGQNLALPMNEALKARVAAPSDSLTP</sequence>
<dbReference type="Pfam" id="PF00497">
    <property type="entry name" value="SBP_bac_3"/>
    <property type="match status" value="1"/>
</dbReference>
<dbReference type="GO" id="GO:0030288">
    <property type="term" value="C:outer membrane-bounded periplasmic space"/>
    <property type="evidence" value="ECO:0007669"/>
    <property type="project" value="TreeGrafter"/>
</dbReference>
<keyword evidence="7" id="KW-1185">Reference proteome</keyword>
<feature type="domain" description="Solute-binding protein family 3/N-terminal" evidence="5">
    <location>
        <begin position="40"/>
        <end position="273"/>
    </location>
</feature>
<feature type="signal peptide" evidence="4">
    <location>
        <begin position="1"/>
        <end position="27"/>
    </location>
</feature>
<feature type="chain" id="PRO_5005251228" evidence="4">
    <location>
        <begin position="28"/>
        <end position="302"/>
    </location>
</feature>
<protein>
    <submittedName>
        <fullName evidence="6">ABC transporter</fullName>
    </submittedName>
</protein>
<dbReference type="RefSeq" id="WP_047848852.1">
    <property type="nucleotide sequence ID" value="NZ_AEJF01000136.1"/>
</dbReference>
<keyword evidence="2" id="KW-0813">Transport</keyword>
<dbReference type="InterPro" id="IPR001638">
    <property type="entry name" value="Solute-binding_3/MltF_N"/>
</dbReference>
<dbReference type="SUPFAM" id="SSF53850">
    <property type="entry name" value="Periplasmic binding protein-like II"/>
    <property type="match status" value="1"/>
</dbReference>
<dbReference type="EMBL" id="AEJF01000136">
    <property type="protein sequence ID" value="KLU23993.1"/>
    <property type="molecule type" value="Genomic_DNA"/>
</dbReference>
<evidence type="ECO:0000313" key="6">
    <source>
        <dbReference type="EMBL" id="KLU23993.1"/>
    </source>
</evidence>
<dbReference type="InterPro" id="IPR051455">
    <property type="entry name" value="Bact_solute-bind_prot3"/>
</dbReference>
<dbReference type="GO" id="GO:0006865">
    <property type="term" value="P:amino acid transport"/>
    <property type="evidence" value="ECO:0007669"/>
    <property type="project" value="TreeGrafter"/>
</dbReference>
<organism evidence="6 7">
    <name type="scientific">Caballeronia mineralivorans PML1(12)</name>
    <dbReference type="NCBI Taxonomy" id="908627"/>
    <lineage>
        <taxon>Bacteria</taxon>
        <taxon>Pseudomonadati</taxon>
        <taxon>Pseudomonadota</taxon>
        <taxon>Betaproteobacteria</taxon>
        <taxon>Burkholderiales</taxon>
        <taxon>Burkholderiaceae</taxon>
        <taxon>Caballeronia</taxon>
    </lineage>
</organism>
<dbReference type="AlphaFoldDB" id="A0A0J1FVS7"/>
<gene>
    <name evidence="6" type="ORF">EOS_22155</name>
</gene>
<dbReference type="Gene3D" id="3.40.190.10">
    <property type="entry name" value="Periplasmic binding protein-like II"/>
    <property type="match status" value="2"/>
</dbReference>
<comment type="caution">
    <text evidence="6">The sequence shown here is derived from an EMBL/GenBank/DDBJ whole genome shotgun (WGS) entry which is preliminary data.</text>
</comment>
<dbReference type="GO" id="GO:0005576">
    <property type="term" value="C:extracellular region"/>
    <property type="evidence" value="ECO:0007669"/>
    <property type="project" value="TreeGrafter"/>
</dbReference>
<proteinExistence type="inferred from homology"/>
<keyword evidence="3 4" id="KW-0732">Signal</keyword>
<dbReference type="CDD" id="cd13688">
    <property type="entry name" value="PBP2_GltI_DEBP"/>
    <property type="match status" value="1"/>
</dbReference>
<comment type="similarity">
    <text evidence="1">Belongs to the bacterial solute-binding protein 3 family.</text>
</comment>
<dbReference type="PANTHER" id="PTHR30085">
    <property type="entry name" value="AMINO ACID ABC TRANSPORTER PERMEASE"/>
    <property type="match status" value="1"/>
</dbReference>